<feature type="transmembrane region" description="Helical" evidence="1">
    <location>
        <begin position="112"/>
        <end position="132"/>
    </location>
</feature>
<sequence>MKVLPINLSLKSITGLAQVLKFILVLYVLAFCLKLKKGAVISSVLVVENGYSELSAFWIEKGVAIVLLLSLIGIFFKVTYKLSIWIITAFIVGYALLSYFNGGKAFLELSLISAVSKWWLPLLTSIAINAYYDHKDSLNRGFLFGIQLSIFLIFMSHGIGCFLKNALYIDYIIGFVGDYTPFSIKQYQAEQLLNIIGIIDVIVAVLVLLKPSKSLLYWLIFWGFLTSLLRIVDAGIFNYTEFLIRAPHFGLPIAMLIIWNEKIKAKDYSSSPSLSKS</sequence>
<dbReference type="OrthoDB" id="669592at2"/>
<feature type="transmembrane region" description="Helical" evidence="1">
    <location>
        <begin position="144"/>
        <end position="163"/>
    </location>
</feature>
<keyword evidence="1" id="KW-0472">Membrane</keyword>
<keyword evidence="3" id="KW-1185">Reference proteome</keyword>
<keyword evidence="1" id="KW-0812">Transmembrane</keyword>
<reference evidence="2 3" key="1">
    <citation type="submission" date="2019-06" db="EMBL/GenBank/DDBJ databases">
        <title>Flavobacteriaceae Paucihalobacterium erythroidium CWB-1, complete genome.</title>
        <authorList>
            <person name="Wu S."/>
        </authorList>
    </citation>
    <scope>NUCLEOTIDE SEQUENCE [LARGE SCALE GENOMIC DNA]</scope>
    <source>
        <strain evidence="2 3">CWB-1</strain>
    </source>
</reference>
<name>A0A506PM27_9FLAO</name>
<dbReference type="RefSeq" id="WP_140989087.1">
    <property type="nucleotide sequence ID" value="NZ_VHIQ01000002.1"/>
</dbReference>
<evidence type="ECO:0000256" key="1">
    <source>
        <dbReference type="SAM" id="Phobius"/>
    </source>
</evidence>
<dbReference type="AlphaFoldDB" id="A0A506PM27"/>
<feature type="transmembrane region" description="Helical" evidence="1">
    <location>
        <begin position="12"/>
        <end position="33"/>
    </location>
</feature>
<comment type="caution">
    <text evidence="2">The sequence shown here is derived from an EMBL/GenBank/DDBJ whole genome shotgun (WGS) entry which is preliminary data.</text>
</comment>
<feature type="transmembrane region" description="Helical" evidence="1">
    <location>
        <begin position="54"/>
        <end position="76"/>
    </location>
</feature>
<evidence type="ECO:0000313" key="2">
    <source>
        <dbReference type="EMBL" id="TPV34664.1"/>
    </source>
</evidence>
<dbReference type="EMBL" id="VHIQ01000002">
    <property type="protein sequence ID" value="TPV34664.1"/>
    <property type="molecule type" value="Genomic_DNA"/>
</dbReference>
<feature type="transmembrane region" description="Helical" evidence="1">
    <location>
        <begin position="82"/>
        <end position="100"/>
    </location>
</feature>
<accession>A0A506PM27</accession>
<feature type="transmembrane region" description="Helical" evidence="1">
    <location>
        <begin position="192"/>
        <end position="209"/>
    </location>
</feature>
<protein>
    <submittedName>
        <fullName evidence="2">Uncharacterized protein</fullName>
    </submittedName>
</protein>
<organism evidence="2 3">
    <name type="scientific">Paucihalobacter ruber</name>
    <dbReference type="NCBI Taxonomy" id="2567861"/>
    <lineage>
        <taxon>Bacteria</taxon>
        <taxon>Pseudomonadati</taxon>
        <taxon>Bacteroidota</taxon>
        <taxon>Flavobacteriia</taxon>
        <taxon>Flavobacteriales</taxon>
        <taxon>Flavobacteriaceae</taxon>
        <taxon>Paucihalobacter</taxon>
    </lineage>
</organism>
<evidence type="ECO:0000313" key="3">
    <source>
        <dbReference type="Proteomes" id="UP000317332"/>
    </source>
</evidence>
<gene>
    <name evidence="2" type="ORF">FJ651_03805</name>
</gene>
<keyword evidence="1" id="KW-1133">Transmembrane helix</keyword>
<dbReference type="Proteomes" id="UP000317332">
    <property type="component" value="Unassembled WGS sequence"/>
</dbReference>
<feature type="transmembrane region" description="Helical" evidence="1">
    <location>
        <begin position="215"/>
        <end position="232"/>
    </location>
</feature>
<proteinExistence type="predicted"/>